<comment type="caution">
    <text evidence="10">The sequence shown here is derived from an EMBL/GenBank/DDBJ whole genome shotgun (WGS) entry which is preliminary data.</text>
</comment>
<evidence type="ECO:0000256" key="6">
    <source>
        <dbReference type="ARBA" id="ARBA00023242"/>
    </source>
</evidence>
<dbReference type="PANTHER" id="PTHR46469">
    <property type="entry name" value="TRANSCRIPTION INITIATION FACTOR TFIID SUBUNIT 8"/>
    <property type="match status" value="1"/>
</dbReference>
<dbReference type="InterPro" id="IPR006565">
    <property type="entry name" value="BTP"/>
</dbReference>
<dbReference type="InterPro" id="IPR009072">
    <property type="entry name" value="Histone-fold"/>
</dbReference>
<dbReference type="Pfam" id="PF10406">
    <property type="entry name" value="TAF8_C"/>
    <property type="match status" value="1"/>
</dbReference>
<dbReference type="Gene3D" id="1.10.20.10">
    <property type="entry name" value="Histone, subunit A"/>
    <property type="match status" value="1"/>
</dbReference>
<name>A0ABR4CMZ9_9HELO</name>
<proteinExistence type="inferred from homology"/>
<feature type="compositionally biased region" description="Basic and acidic residues" evidence="7">
    <location>
        <begin position="240"/>
        <end position="260"/>
    </location>
</feature>
<comment type="subcellular location">
    <subcellularLocation>
        <location evidence="1">Nucleus</location>
    </subcellularLocation>
</comment>
<keyword evidence="5" id="KW-0804">Transcription</keyword>
<organism evidence="10 11">
    <name type="scientific">Oculimacula yallundae</name>
    <dbReference type="NCBI Taxonomy" id="86028"/>
    <lineage>
        <taxon>Eukaryota</taxon>
        <taxon>Fungi</taxon>
        <taxon>Dikarya</taxon>
        <taxon>Ascomycota</taxon>
        <taxon>Pezizomycotina</taxon>
        <taxon>Leotiomycetes</taxon>
        <taxon>Helotiales</taxon>
        <taxon>Ploettnerulaceae</taxon>
        <taxon>Oculimacula</taxon>
    </lineage>
</organism>
<dbReference type="Proteomes" id="UP001595075">
    <property type="component" value="Unassembled WGS sequence"/>
</dbReference>
<feature type="region of interest" description="Disordered" evidence="7">
    <location>
        <begin position="239"/>
        <end position="260"/>
    </location>
</feature>
<evidence type="ECO:0000256" key="7">
    <source>
        <dbReference type="SAM" id="MobiDB-lite"/>
    </source>
</evidence>
<dbReference type="InterPro" id="IPR019473">
    <property type="entry name" value="TFIID_su8_C"/>
</dbReference>
<accession>A0ABR4CMZ9</accession>
<evidence type="ECO:0000256" key="5">
    <source>
        <dbReference type="ARBA" id="ARBA00023163"/>
    </source>
</evidence>
<keyword evidence="4" id="KW-0805">Transcription regulation</keyword>
<evidence type="ECO:0000313" key="11">
    <source>
        <dbReference type="Proteomes" id="UP001595075"/>
    </source>
</evidence>
<dbReference type="InterPro" id="IPR037818">
    <property type="entry name" value="TAF8"/>
</dbReference>
<evidence type="ECO:0000256" key="4">
    <source>
        <dbReference type="ARBA" id="ARBA00023015"/>
    </source>
</evidence>
<feature type="region of interest" description="Disordered" evidence="7">
    <location>
        <begin position="1"/>
        <end position="48"/>
    </location>
</feature>
<dbReference type="CDD" id="cd00076">
    <property type="entry name" value="HFD_SF"/>
    <property type="match status" value="1"/>
</dbReference>
<keyword evidence="6" id="KW-0539">Nucleus</keyword>
<gene>
    <name evidence="10" type="ORF">VTL71DRAFT_12545</name>
</gene>
<dbReference type="EMBL" id="JAZHXI010000005">
    <property type="protein sequence ID" value="KAL2071310.1"/>
    <property type="molecule type" value="Genomic_DNA"/>
</dbReference>
<dbReference type="PANTHER" id="PTHR46469:SF1">
    <property type="entry name" value="TRANSCRIPTION INITIATION FACTOR TFIID SUBUNIT 8"/>
    <property type="match status" value="1"/>
</dbReference>
<protein>
    <recommendedName>
        <fullName evidence="3">Transcription initiation factor TFIID subunit 8</fullName>
    </recommendedName>
</protein>
<evidence type="ECO:0000256" key="2">
    <source>
        <dbReference type="ARBA" id="ARBA00008767"/>
    </source>
</evidence>
<feature type="domain" description="Bromodomain associated" evidence="8">
    <location>
        <begin position="64"/>
        <end position="130"/>
    </location>
</feature>
<evidence type="ECO:0000313" key="10">
    <source>
        <dbReference type="EMBL" id="KAL2071310.1"/>
    </source>
</evidence>
<comment type="similarity">
    <text evidence="2">Belongs to the TAF8 family.</text>
</comment>
<evidence type="ECO:0000256" key="1">
    <source>
        <dbReference type="ARBA" id="ARBA00004123"/>
    </source>
</evidence>
<sequence>MAPISPISKKRASPSQSDDGLAEEPTSKRRRVDVDMPETPPAELPEGYYKSKAEKVPMFDDDPHQLLLRAVALALEHVGFTGASPEALEAFCGEVDVYAAQFLSRVTSSMLNARRSLPTPPDFKYALSQFDLPIASIEPHLKPPIPASKLHLQLEPAPPAKSNSPSLEKLLGDALSGEAEKKVKPYIPKRFPSFPSRHTYKWTETDSGRETNPRRVREEAAKLARQSEEALRRLTKVAKAGKEKDVKKAASKDAKSKERHEMWEKTIGALSTDKVEAVAKEGVGDDDRGLIVNADRSFYRKGMAAKKKPPLPVIEGL</sequence>
<keyword evidence="11" id="KW-1185">Reference proteome</keyword>
<dbReference type="CDD" id="cd08049">
    <property type="entry name" value="TAF8"/>
    <property type="match status" value="1"/>
</dbReference>
<evidence type="ECO:0000259" key="8">
    <source>
        <dbReference type="Pfam" id="PF07524"/>
    </source>
</evidence>
<evidence type="ECO:0000256" key="3">
    <source>
        <dbReference type="ARBA" id="ARBA00017307"/>
    </source>
</evidence>
<dbReference type="Pfam" id="PF07524">
    <property type="entry name" value="Bromo_TP"/>
    <property type="match status" value="1"/>
</dbReference>
<feature type="domain" description="Transcription factor TFIID subunit 8 C-terminal" evidence="9">
    <location>
        <begin position="186"/>
        <end position="234"/>
    </location>
</feature>
<evidence type="ECO:0000259" key="9">
    <source>
        <dbReference type="Pfam" id="PF10406"/>
    </source>
</evidence>
<reference evidence="10 11" key="1">
    <citation type="journal article" date="2024" name="Commun. Biol.">
        <title>Comparative genomic analysis of thermophilic fungi reveals convergent evolutionary adaptations and gene losses.</title>
        <authorList>
            <person name="Steindorff A.S."/>
            <person name="Aguilar-Pontes M.V."/>
            <person name="Robinson A.J."/>
            <person name="Andreopoulos B."/>
            <person name="LaButti K."/>
            <person name="Kuo A."/>
            <person name="Mondo S."/>
            <person name="Riley R."/>
            <person name="Otillar R."/>
            <person name="Haridas S."/>
            <person name="Lipzen A."/>
            <person name="Grimwood J."/>
            <person name="Schmutz J."/>
            <person name="Clum A."/>
            <person name="Reid I.D."/>
            <person name="Moisan M.C."/>
            <person name="Butler G."/>
            <person name="Nguyen T.T.M."/>
            <person name="Dewar K."/>
            <person name="Conant G."/>
            <person name="Drula E."/>
            <person name="Henrissat B."/>
            <person name="Hansel C."/>
            <person name="Singer S."/>
            <person name="Hutchinson M.I."/>
            <person name="de Vries R.P."/>
            <person name="Natvig D.O."/>
            <person name="Powell A.J."/>
            <person name="Tsang A."/>
            <person name="Grigoriev I.V."/>
        </authorList>
    </citation>
    <scope>NUCLEOTIDE SEQUENCE [LARGE SCALE GENOMIC DNA]</scope>
    <source>
        <strain evidence="10 11">CBS 494.80</strain>
    </source>
</reference>